<dbReference type="InterPro" id="IPR005828">
    <property type="entry name" value="MFS_sugar_transport-like"/>
</dbReference>
<organism evidence="8 9">
    <name type="scientific">Clydaea vesicula</name>
    <dbReference type="NCBI Taxonomy" id="447962"/>
    <lineage>
        <taxon>Eukaryota</taxon>
        <taxon>Fungi</taxon>
        <taxon>Fungi incertae sedis</taxon>
        <taxon>Chytridiomycota</taxon>
        <taxon>Chytridiomycota incertae sedis</taxon>
        <taxon>Chytridiomycetes</taxon>
        <taxon>Lobulomycetales</taxon>
        <taxon>Lobulomycetaceae</taxon>
        <taxon>Clydaea</taxon>
    </lineage>
</organism>
<dbReference type="SUPFAM" id="SSF103473">
    <property type="entry name" value="MFS general substrate transporter"/>
    <property type="match status" value="1"/>
</dbReference>
<dbReference type="PROSITE" id="PS50850">
    <property type="entry name" value="MFS"/>
    <property type="match status" value="1"/>
</dbReference>
<feature type="transmembrane region" description="Helical" evidence="6">
    <location>
        <begin position="442"/>
        <end position="465"/>
    </location>
</feature>
<accession>A0AAD5U2W0</accession>
<feature type="transmembrane region" description="Helical" evidence="6">
    <location>
        <begin position="38"/>
        <end position="61"/>
    </location>
</feature>
<comment type="subcellular location">
    <subcellularLocation>
        <location evidence="1">Membrane</location>
        <topology evidence="1">Multi-pass membrane protein</topology>
    </subcellularLocation>
</comment>
<feature type="transmembrane region" description="Helical" evidence="6">
    <location>
        <begin position="377"/>
        <end position="395"/>
    </location>
</feature>
<feature type="transmembrane region" description="Helical" evidence="6">
    <location>
        <begin position="73"/>
        <end position="93"/>
    </location>
</feature>
<sequence length="513" mass="56729">MEEVKLLSTNQEGEIQYTNITKRLDNLNWSKWHTKTTIVLGVGWALDAFETSILSSVLNLIKEDFNVTSVTEASLMTSVWLIGGMVGAIFFGWVGDRAYSLFTLLTSLSPNFYMFLIFRCLTSVGVAGEYSAVTSSIAEFVPSKHRGKLSVLIQGIQIRFVCSELKNVLGTWGVGALAANAINIPLVDNLPPHVAWRVACSLGAFASIFTLFARRFLPESPRWLLSKGRIDEAENVVKNIEVLCFQPNNGDNIEKSLFSVGENASFLTQIYTLWKTFPLQILFACTLDLSQAFGGYGMSNFMSLIILPNIVKESDIPRFYTIASLATFPGIGLAALLIDYIGRKKLLPLSYTLAAISCLMIYPSYTKKSSSSLTLSFFVFSLFYSSSWGTGYSMYSEIFPTFIRSTGIGMAVCVGRLGGFFAPLLTSYIFEKGDENGTKNVFGGFILISSFFLITVIAAIPFAYYGTEAKGLSLESACEEVRCSFDEQERNDIELLDRREVIPLENLTSLNNS</sequence>
<dbReference type="InterPro" id="IPR020846">
    <property type="entry name" value="MFS_dom"/>
</dbReference>
<dbReference type="Gene3D" id="1.20.1250.20">
    <property type="entry name" value="MFS general substrate transporter like domains"/>
    <property type="match status" value="1"/>
</dbReference>
<keyword evidence="3 6" id="KW-0812">Transmembrane</keyword>
<evidence type="ECO:0000256" key="5">
    <source>
        <dbReference type="ARBA" id="ARBA00023136"/>
    </source>
</evidence>
<feature type="domain" description="Major facilitator superfamily (MFS) profile" evidence="7">
    <location>
        <begin position="36"/>
        <end position="467"/>
    </location>
</feature>
<dbReference type="InterPro" id="IPR036259">
    <property type="entry name" value="MFS_trans_sf"/>
</dbReference>
<proteinExistence type="predicted"/>
<evidence type="ECO:0000256" key="4">
    <source>
        <dbReference type="ARBA" id="ARBA00022989"/>
    </source>
</evidence>
<name>A0AAD5U2W0_9FUNG</name>
<reference evidence="8" key="1">
    <citation type="submission" date="2020-05" db="EMBL/GenBank/DDBJ databases">
        <title>Phylogenomic resolution of chytrid fungi.</title>
        <authorList>
            <person name="Stajich J.E."/>
            <person name="Amses K."/>
            <person name="Simmons R."/>
            <person name="Seto K."/>
            <person name="Myers J."/>
            <person name="Bonds A."/>
            <person name="Quandt C.A."/>
            <person name="Barry K."/>
            <person name="Liu P."/>
            <person name="Grigoriev I."/>
            <person name="Longcore J.E."/>
            <person name="James T.Y."/>
        </authorList>
    </citation>
    <scope>NUCLEOTIDE SEQUENCE</scope>
    <source>
        <strain evidence="8">JEL0476</strain>
    </source>
</reference>
<dbReference type="EMBL" id="JADGJW010000273">
    <property type="protein sequence ID" value="KAJ3220790.1"/>
    <property type="molecule type" value="Genomic_DNA"/>
</dbReference>
<dbReference type="GO" id="GO:0022857">
    <property type="term" value="F:transmembrane transporter activity"/>
    <property type="evidence" value="ECO:0007669"/>
    <property type="project" value="InterPro"/>
</dbReference>
<evidence type="ECO:0000313" key="9">
    <source>
        <dbReference type="Proteomes" id="UP001211065"/>
    </source>
</evidence>
<feature type="transmembrane region" description="Helical" evidence="6">
    <location>
        <begin position="346"/>
        <end position="365"/>
    </location>
</feature>
<keyword evidence="4 6" id="KW-1133">Transmembrane helix</keyword>
<evidence type="ECO:0000256" key="6">
    <source>
        <dbReference type="SAM" id="Phobius"/>
    </source>
</evidence>
<feature type="transmembrane region" description="Helical" evidence="6">
    <location>
        <begin position="319"/>
        <end position="339"/>
    </location>
</feature>
<keyword evidence="5 6" id="KW-0472">Membrane</keyword>
<evidence type="ECO:0000313" key="8">
    <source>
        <dbReference type="EMBL" id="KAJ3220790.1"/>
    </source>
</evidence>
<evidence type="ECO:0000256" key="2">
    <source>
        <dbReference type="ARBA" id="ARBA00022448"/>
    </source>
</evidence>
<dbReference type="PROSITE" id="PS00216">
    <property type="entry name" value="SUGAR_TRANSPORT_1"/>
    <property type="match status" value="1"/>
</dbReference>
<dbReference type="InterPro" id="IPR005829">
    <property type="entry name" value="Sugar_transporter_CS"/>
</dbReference>
<dbReference type="GO" id="GO:0016020">
    <property type="term" value="C:membrane"/>
    <property type="evidence" value="ECO:0007669"/>
    <property type="project" value="UniProtKB-SubCell"/>
</dbReference>
<keyword evidence="9" id="KW-1185">Reference proteome</keyword>
<comment type="caution">
    <text evidence="8">The sequence shown here is derived from an EMBL/GenBank/DDBJ whole genome shotgun (WGS) entry which is preliminary data.</text>
</comment>
<dbReference type="AlphaFoldDB" id="A0AAD5U2W0"/>
<keyword evidence="2" id="KW-0813">Transport</keyword>
<evidence type="ECO:0000256" key="3">
    <source>
        <dbReference type="ARBA" id="ARBA00022692"/>
    </source>
</evidence>
<dbReference type="PANTHER" id="PTHR23511">
    <property type="entry name" value="SYNAPTIC VESICLE GLYCOPROTEIN 2"/>
    <property type="match status" value="1"/>
</dbReference>
<feature type="transmembrane region" description="Helical" evidence="6">
    <location>
        <begin position="407"/>
        <end position="430"/>
    </location>
</feature>
<dbReference type="Pfam" id="PF00083">
    <property type="entry name" value="Sugar_tr"/>
    <property type="match status" value="1"/>
</dbReference>
<evidence type="ECO:0000256" key="1">
    <source>
        <dbReference type="ARBA" id="ARBA00004141"/>
    </source>
</evidence>
<protein>
    <recommendedName>
        <fullName evidence="7">Major facilitator superfamily (MFS) profile domain-containing protein</fullName>
    </recommendedName>
</protein>
<dbReference type="PANTHER" id="PTHR23511:SF34">
    <property type="entry name" value="SYNAPTIC VESICLE GLYCOPROTEIN 2"/>
    <property type="match status" value="1"/>
</dbReference>
<gene>
    <name evidence="8" type="ORF">HK099_004010</name>
</gene>
<evidence type="ECO:0000259" key="7">
    <source>
        <dbReference type="PROSITE" id="PS50850"/>
    </source>
</evidence>
<dbReference type="Proteomes" id="UP001211065">
    <property type="component" value="Unassembled WGS sequence"/>
</dbReference>